<comment type="similarity">
    <text evidence="2 6">Belongs to the enolase family.</text>
</comment>
<evidence type="ECO:0000256" key="9">
    <source>
        <dbReference type="PIRSR" id="PIRSR001400-3"/>
    </source>
</evidence>
<comment type="cofactor">
    <cofactor evidence="9">
        <name>Mg(2+)</name>
        <dbReference type="ChEBI" id="CHEBI:18420"/>
    </cofactor>
    <text evidence="9">Mg(2+) is required for catalysis and for stabilizing the dimer.</text>
</comment>
<feature type="domain" description="Enolase N-terminal" evidence="11">
    <location>
        <begin position="7"/>
        <end position="128"/>
    </location>
</feature>
<keyword evidence="13" id="KW-1185">Reference proteome</keyword>
<feature type="binding site" evidence="6">
    <location>
        <position position="385"/>
    </location>
    <ligand>
        <name>(2R)-2-phosphoglycerate</name>
        <dbReference type="ChEBI" id="CHEBI:58289"/>
    </ligand>
</feature>
<keyword evidence="3 6" id="KW-0460">Magnesium</keyword>
<dbReference type="SUPFAM" id="SSF51604">
    <property type="entry name" value="Enolase C-terminal domain-like"/>
    <property type="match status" value="1"/>
</dbReference>
<dbReference type="OrthoDB" id="8680at2157"/>
<feature type="binding site" evidence="8">
    <location>
        <position position="149"/>
    </location>
    <ligand>
        <name>substrate</name>
    </ligand>
</feature>
<dbReference type="PANTHER" id="PTHR11902">
    <property type="entry name" value="ENOLASE"/>
    <property type="match status" value="1"/>
</dbReference>
<keyword evidence="6" id="KW-0964">Secreted</keyword>
<dbReference type="RefSeq" id="WP_148701170.1">
    <property type="nucleotide sequence ID" value="NZ_CP007174.1"/>
</dbReference>
<evidence type="ECO:0000256" key="4">
    <source>
        <dbReference type="ARBA" id="ARBA00023152"/>
    </source>
</evidence>
<feature type="binding site" evidence="8">
    <location>
        <position position="309"/>
    </location>
    <ligand>
        <name>substrate</name>
    </ligand>
</feature>
<evidence type="ECO:0000256" key="5">
    <source>
        <dbReference type="ARBA" id="ARBA00023239"/>
    </source>
</evidence>
<evidence type="ECO:0000313" key="13">
    <source>
        <dbReference type="Proteomes" id="UP000028194"/>
    </source>
</evidence>
<dbReference type="HOGENOM" id="CLU_031223_0_1_2"/>
<dbReference type="Pfam" id="PF03952">
    <property type="entry name" value="Enolase_N"/>
    <property type="match status" value="1"/>
</dbReference>
<dbReference type="EC" id="4.2.1.11" evidence="6"/>
<comment type="catalytic activity">
    <reaction evidence="6">
        <text>(2R)-2-phosphoglycerate = phosphoenolpyruvate + H2O</text>
        <dbReference type="Rhea" id="RHEA:10164"/>
        <dbReference type="ChEBI" id="CHEBI:15377"/>
        <dbReference type="ChEBI" id="CHEBI:58289"/>
        <dbReference type="ChEBI" id="CHEBI:58702"/>
        <dbReference type="EC" id="4.2.1.11"/>
    </reaction>
</comment>
<evidence type="ECO:0000259" key="10">
    <source>
        <dbReference type="SMART" id="SM01192"/>
    </source>
</evidence>
<keyword evidence="5 6" id="KW-0456">Lyase</keyword>
<dbReference type="InterPro" id="IPR000941">
    <property type="entry name" value="Enolase"/>
</dbReference>
<evidence type="ECO:0000259" key="11">
    <source>
        <dbReference type="SMART" id="SM01193"/>
    </source>
</evidence>
<dbReference type="Gene3D" id="3.30.390.10">
    <property type="entry name" value="Enolase-like, N-terminal domain"/>
    <property type="match status" value="1"/>
</dbReference>
<dbReference type="GO" id="GO:0004634">
    <property type="term" value="F:phosphopyruvate hydratase activity"/>
    <property type="evidence" value="ECO:0007669"/>
    <property type="project" value="UniProtKB-UniRule"/>
</dbReference>
<feature type="binding site" evidence="6 9">
    <location>
        <position position="283"/>
    </location>
    <ligand>
        <name>Mg(2+)</name>
        <dbReference type="ChEBI" id="CHEBI:18420"/>
    </ligand>
</feature>
<dbReference type="GO" id="GO:0000015">
    <property type="term" value="C:phosphopyruvate hydratase complex"/>
    <property type="evidence" value="ECO:0007669"/>
    <property type="project" value="InterPro"/>
</dbReference>
<evidence type="ECO:0000256" key="1">
    <source>
        <dbReference type="ARBA" id="ARBA00005031"/>
    </source>
</evidence>
<evidence type="ECO:0000256" key="8">
    <source>
        <dbReference type="PIRSR" id="PIRSR001400-2"/>
    </source>
</evidence>
<dbReference type="InterPro" id="IPR036849">
    <property type="entry name" value="Enolase-like_C_sf"/>
</dbReference>
<feature type="binding site" evidence="6 9">
    <location>
        <position position="238"/>
    </location>
    <ligand>
        <name>Mg(2+)</name>
        <dbReference type="ChEBI" id="CHEBI:18420"/>
    </ligand>
</feature>
<keyword evidence="6" id="KW-0963">Cytoplasm</keyword>
<feature type="binding site" evidence="6">
    <location>
        <position position="158"/>
    </location>
    <ligand>
        <name>(2R)-2-phosphoglycerate</name>
        <dbReference type="ChEBI" id="CHEBI:58289"/>
    </ligand>
</feature>
<dbReference type="AlphaFoldDB" id="A0A075MZF8"/>
<dbReference type="InterPro" id="IPR020810">
    <property type="entry name" value="Enolase_C"/>
</dbReference>
<feature type="domain" description="Enolase C-terminal TIM barrel" evidence="10">
    <location>
        <begin position="133"/>
        <end position="415"/>
    </location>
</feature>
<dbReference type="GO" id="GO:0009986">
    <property type="term" value="C:cell surface"/>
    <property type="evidence" value="ECO:0007669"/>
    <property type="project" value="UniProtKB-SubCell"/>
</dbReference>
<evidence type="ECO:0000256" key="3">
    <source>
        <dbReference type="ARBA" id="ARBA00022842"/>
    </source>
</evidence>
<feature type="active site" description="Proton acceptor" evidence="6 7">
    <location>
        <position position="334"/>
    </location>
</feature>
<dbReference type="SMART" id="SM01193">
    <property type="entry name" value="Enolase_N"/>
    <property type="match status" value="1"/>
</dbReference>
<dbReference type="GO" id="GO:0000287">
    <property type="term" value="F:magnesium ion binding"/>
    <property type="evidence" value="ECO:0007669"/>
    <property type="project" value="UniProtKB-UniRule"/>
</dbReference>
<accession>A0A075MZF8</accession>
<reference evidence="12 13" key="1">
    <citation type="journal article" date="2014" name="PLoS ONE">
        <title>Genome Sequence of Candidatus Nitrososphaera evergladensis from Group I.1b Enriched from Everglades Soil Reveals Novel Genomic Features of the Ammonia-Oxidizing Archaea.</title>
        <authorList>
            <person name="Zhalnina K.V."/>
            <person name="Dias R."/>
            <person name="Leonard M.T."/>
            <person name="Dorr de Quadros P."/>
            <person name="Camargo F.A."/>
            <person name="Drew J.C."/>
            <person name="Farmerie W.G."/>
            <person name="Daroub S.H."/>
            <person name="Triplett E.W."/>
        </authorList>
    </citation>
    <scope>NUCLEOTIDE SEQUENCE [LARGE SCALE GENOMIC DNA]</scope>
    <source>
        <strain evidence="12 13">SR1</strain>
    </source>
</reference>
<dbReference type="GO" id="GO:0005576">
    <property type="term" value="C:extracellular region"/>
    <property type="evidence" value="ECO:0007669"/>
    <property type="project" value="UniProtKB-SubCell"/>
</dbReference>
<dbReference type="Pfam" id="PF00113">
    <property type="entry name" value="Enolase_C"/>
    <property type="match status" value="1"/>
</dbReference>
<protein>
    <recommendedName>
        <fullName evidence="6">Enolase</fullName>
        <ecNumber evidence="6">4.2.1.11</ecNumber>
    </recommendedName>
    <alternativeName>
        <fullName evidence="6">2-phospho-D-glycerate hydro-lyase</fullName>
    </alternativeName>
    <alternativeName>
        <fullName evidence="6">2-phosphoglycerate dehydratase</fullName>
    </alternativeName>
</protein>
<feature type="active site" description="Proton donor" evidence="6 7">
    <location>
        <position position="202"/>
    </location>
</feature>
<comment type="subcellular location">
    <subcellularLocation>
        <location evidence="6">Cytoplasm</location>
    </subcellularLocation>
    <subcellularLocation>
        <location evidence="6">Secreted</location>
    </subcellularLocation>
    <subcellularLocation>
        <location evidence="6">Cell surface</location>
    </subcellularLocation>
    <text evidence="6">Fractions of enolase are present in both the cytoplasm and on the cell surface.</text>
</comment>
<dbReference type="KEGG" id="nev:NTE_02591"/>
<dbReference type="InterPro" id="IPR029017">
    <property type="entry name" value="Enolase-like_N"/>
</dbReference>
<dbReference type="SMART" id="SM01192">
    <property type="entry name" value="Enolase_C"/>
    <property type="match status" value="1"/>
</dbReference>
<feature type="binding site" evidence="8">
    <location>
        <position position="385"/>
    </location>
    <ligand>
        <name>substrate</name>
    </ligand>
</feature>
<dbReference type="HAMAP" id="MF_00318">
    <property type="entry name" value="Enolase"/>
    <property type="match status" value="1"/>
</dbReference>
<comment type="cofactor">
    <cofactor evidence="6">
        <name>Mg(2+)</name>
        <dbReference type="ChEBI" id="CHEBI:18420"/>
    </cofactor>
    <text evidence="6">Binds a second Mg(2+) ion via substrate during catalysis.</text>
</comment>
<keyword evidence="4 6" id="KW-0324">Glycolysis</keyword>
<dbReference type="STRING" id="1459636.NTE_02591"/>
<dbReference type="SFLD" id="SFLDS00001">
    <property type="entry name" value="Enolase"/>
    <property type="match status" value="1"/>
</dbReference>
<dbReference type="GO" id="GO:0006096">
    <property type="term" value="P:glycolytic process"/>
    <property type="evidence" value="ECO:0007669"/>
    <property type="project" value="UniProtKB-UniRule"/>
</dbReference>
<comment type="function">
    <text evidence="6">Catalyzes the reversible conversion of 2-phosphoglycerate (2-PG) into phosphoenolpyruvate (PEP). It is essential for the degradation of carbohydrates via glycolysis.</text>
</comment>
<evidence type="ECO:0000256" key="6">
    <source>
        <dbReference type="HAMAP-Rule" id="MF_00318"/>
    </source>
</evidence>
<feature type="binding site" evidence="6 9">
    <location>
        <position position="309"/>
    </location>
    <ligand>
        <name>Mg(2+)</name>
        <dbReference type="ChEBI" id="CHEBI:18420"/>
    </ligand>
</feature>
<dbReference type="SUPFAM" id="SSF54826">
    <property type="entry name" value="Enolase N-terminal domain-like"/>
    <property type="match status" value="1"/>
</dbReference>
<feature type="binding site" evidence="8">
    <location>
        <begin position="361"/>
        <end position="364"/>
    </location>
    <ligand>
        <name>substrate</name>
    </ligand>
</feature>
<dbReference type="EMBL" id="CP007174">
    <property type="protein sequence ID" value="AIF84634.1"/>
    <property type="molecule type" value="Genomic_DNA"/>
</dbReference>
<dbReference type="UniPathway" id="UPA00109">
    <property type="reaction ID" value="UER00187"/>
</dbReference>
<feature type="binding site" evidence="8">
    <location>
        <position position="159"/>
    </location>
    <ligand>
        <name>substrate</name>
    </ligand>
</feature>
<dbReference type="InterPro" id="IPR020811">
    <property type="entry name" value="Enolase_N"/>
</dbReference>
<dbReference type="Gene3D" id="3.20.20.120">
    <property type="entry name" value="Enolase-like C-terminal domain"/>
    <property type="match status" value="1"/>
</dbReference>
<dbReference type="eggNOG" id="arCOG01169">
    <property type="taxonomic scope" value="Archaea"/>
</dbReference>
<dbReference type="PANTHER" id="PTHR11902:SF1">
    <property type="entry name" value="ENOLASE"/>
    <property type="match status" value="1"/>
</dbReference>
<dbReference type="PRINTS" id="PR00148">
    <property type="entry name" value="ENOLASE"/>
</dbReference>
<sequence length="415" mass="44679">MPSSPSITALDARIVFNSRGSKTIEVDVVTDKEFSGRACAPSGASVGKLEAQSFPDNKPEKALAAFNANKKKFIGLDASDTKAVFDALRSIDNTDNYSKIGGSVAYALSIAAVDSAAKAKGVPLFQLLNPQKPYRFPFPLGNVLGGGAHAGPGTPDIQEILACPVGAKGIMEALEMNFRFHSEMRKVIESMDSRFTYGRGDEGAWAPNVNNDQALEIAEKTIERCGYSLGKDMALGIDFASSSFWDEENSVYDYARQGIKRDTGEQIEFAGRLIKDFKLAYAEDAVHEADFQSMAVLTKKYPRTLVTGDDMLVTNASMVKKAVEFGACSGAILKVNQAGSLYDALQFARECTKNGIGIITSHRSGESVDSHIAHIAVATGSKMIKTGVLGGERIAKLNELVRLSEYDLIADMQDL</sequence>
<feature type="binding site" evidence="6">
    <location>
        <position position="334"/>
    </location>
    <ligand>
        <name>(2R)-2-phosphoglycerate</name>
        <dbReference type="ChEBI" id="CHEBI:58289"/>
    </ligand>
</feature>
<evidence type="ECO:0000256" key="7">
    <source>
        <dbReference type="PIRSR" id="PIRSR001400-1"/>
    </source>
</evidence>
<dbReference type="PIRSF" id="PIRSF001400">
    <property type="entry name" value="Enolase"/>
    <property type="match status" value="1"/>
</dbReference>
<proteinExistence type="inferred from homology"/>
<feature type="binding site" evidence="6">
    <location>
        <position position="363"/>
    </location>
    <ligand>
        <name>(2R)-2-phosphoglycerate</name>
        <dbReference type="ChEBI" id="CHEBI:58289"/>
    </ligand>
</feature>
<keyword evidence="6 9" id="KW-0479">Metal-binding</keyword>
<name>A0A075MZF8_9ARCH</name>
<evidence type="ECO:0000256" key="2">
    <source>
        <dbReference type="ARBA" id="ARBA00009604"/>
    </source>
</evidence>
<comment type="pathway">
    <text evidence="1 6">Carbohydrate degradation; glycolysis; pyruvate from D-glyceraldehyde 3-phosphate: step 4/5.</text>
</comment>
<evidence type="ECO:0000313" key="12">
    <source>
        <dbReference type="EMBL" id="AIF84634.1"/>
    </source>
</evidence>
<organism evidence="12 13">
    <name type="scientific">Candidatus Nitrososphaera evergladensis SR1</name>
    <dbReference type="NCBI Taxonomy" id="1459636"/>
    <lineage>
        <taxon>Archaea</taxon>
        <taxon>Nitrososphaerota</taxon>
        <taxon>Nitrososphaeria</taxon>
        <taxon>Nitrososphaerales</taxon>
        <taxon>Nitrososphaeraceae</taxon>
        <taxon>Nitrososphaera</taxon>
    </lineage>
</organism>
<gene>
    <name evidence="6" type="primary">eno</name>
    <name evidence="12" type="ORF">NTE_02591</name>
</gene>
<dbReference type="Proteomes" id="UP000028194">
    <property type="component" value="Chromosome"/>
</dbReference>
<feature type="binding site" evidence="8">
    <location>
        <position position="283"/>
    </location>
    <ligand>
        <name>substrate</name>
    </ligand>
</feature>
<dbReference type="GeneID" id="41598285"/>
<feature type="binding site" evidence="6">
    <location>
        <position position="364"/>
    </location>
    <ligand>
        <name>(2R)-2-phosphoglycerate</name>
        <dbReference type="ChEBI" id="CHEBI:58289"/>
    </ligand>
</feature>